<keyword evidence="2" id="KW-1185">Reference proteome</keyword>
<evidence type="ECO:0000313" key="1">
    <source>
        <dbReference type="EMBL" id="MBE9397124.1"/>
    </source>
</evidence>
<reference evidence="1" key="1">
    <citation type="submission" date="2020-10" db="EMBL/GenBank/DDBJ databases">
        <title>Bacterium isolated from coastal waters sediment.</title>
        <authorList>
            <person name="Chen R.-J."/>
            <person name="Lu D.-C."/>
            <person name="Zhu K.-L."/>
            <person name="Du Z.-J."/>
        </authorList>
    </citation>
    <scope>NUCLEOTIDE SEQUENCE</scope>
    <source>
        <strain evidence="1">N1Y112</strain>
    </source>
</reference>
<protein>
    <submittedName>
        <fullName evidence="1">Uncharacterized protein</fullName>
    </submittedName>
</protein>
<gene>
    <name evidence="1" type="ORF">IOQ59_07600</name>
</gene>
<evidence type="ECO:0000313" key="2">
    <source>
        <dbReference type="Proteomes" id="UP000640333"/>
    </source>
</evidence>
<organism evidence="1 2">
    <name type="scientific">Pontibacterium sinense</name>
    <dbReference type="NCBI Taxonomy" id="2781979"/>
    <lineage>
        <taxon>Bacteria</taxon>
        <taxon>Pseudomonadati</taxon>
        <taxon>Pseudomonadota</taxon>
        <taxon>Gammaproteobacteria</taxon>
        <taxon>Oceanospirillales</taxon>
        <taxon>Oceanospirillaceae</taxon>
        <taxon>Pontibacterium</taxon>
    </lineage>
</organism>
<dbReference type="EMBL" id="JADEYS010000006">
    <property type="protein sequence ID" value="MBE9397124.1"/>
    <property type="molecule type" value="Genomic_DNA"/>
</dbReference>
<name>A0A8J7JZ15_9GAMM</name>
<dbReference type="RefSeq" id="WP_193952675.1">
    <property type="nucleotide sequence ID" value="NZ_JADEYS010000006.1"/>
</dbReference>
<comment type="caution">
    <text evidence="1">The sequence shown here is derived from an EMBL/GenBank/DDBJ whole genome shotgun (WGS) entry which is preliminary data.</text>
</comment>
<dbReference type="Proteomes" id="UP000640333">
    <property type="component" value="Unassembled WGS sequence"/>
</dbReference>
<dbReference type="AlphaFoldDB" id="A0A8J7JZ15"/>
<sequence>MFILRNYQSDTASLQSFENQTEIDNQPQSDDDYRITQAGDLLELYVKTDNNAPLMVVLKQVREFYLDDLDLVNSAAEVTGLLVWLMDDYGLDGRGESLEQTADRLSDLDIEDDTDKYTDLIFHLKDAVERLYDLEMDEW</sequence>
<accession>A0A8J7JZ15</accession>
<proteinExistence type="predicted"/>